<feature type="transmembrane region" description="Helical" evidence="4">
    <location>
        <begin position="97"/>
        <end position="121"/>
    </location>
</feature>
<dbReference type="Pfam" id="PF12833">
    <property type="entry name" value="HTH_18"/>
    <property type="match status" value="1"/>
</dbReference>
<keyword evidence="3" id="KW-0804">Transcription</keyword>
<feature type="transmembrane region" description="Helical" evidence="4">
    <location>
        <begin position="133"/>
        <end position="153"/>
    </location>
</feature>
<evidence type="ECO:0000256" key="4">
    <source>
        <dbReference type="SAM" id="Phobius"/>
    </source>
</evidence>
<evidence type="ECO:0000256" key="3">
    <source>
        <dbReference type="ARBA" id="ARBA00023163"/>
    </source>
</evidence>
<evidence type="ECO:0000256" key="2">
    <source>
        <dbReference type="ARBA" id="ARBA00023125"/>
    </source>
</evidence>
<feature type="transmembrane region" description="Helical" evidence="4">
    <location>
        <begin position="66"/>
        <end position="85"/>
    </location>
</feature>
<feature type="domain" description="HTH araC/xylS-type" evidence="5">
    <location>
        <begin position="260"/>
        <end position="368"/>
    </location>
</feature>
<dbReference type="InterPro" id="IPR018060">
    <property type="entry name" value="HTH_AraC"/>
</dbReference>
<dbReference type="SMART" id="SM00342">
    <property type="entry name" value="HTH_ARAC"/>
    <property type="match status" value="1"/>
</dbReference>
<evidence type="ECO:0000313" key="6">
    <source>
        <dbReference type="EMBL" id="TAI49007.1"/>
    </source>
</evidence>
<feature type="transmembrane region" description="Helical" evidence="4">
    <location>
        <begin position="6"/>
        <end position="26"/>
    </location>
</feature>
<keyword evidence="4" id="KW-1133">Transmembrane helix</keyword>
<dbReference type="PANTHER" id="PTHR43280">
    <property type="entry name" value="ARAC-FAMILY TRANSCRIPTIONAL REGULATOR"/>
    <property type="match status" value="1"/>
</dbReference>
<dbReference type="OrthoDB" id="6283866at2"/>
<keyword evidence="4" id="KW-0472">Membrane</keyword>
<organism evidence="6 7">
    <name type="scientific">Flagellimonas allohymeniacidonis</name>
    <dbReference type="NCBI Taxonomy" id="2517819"/>
    <lineage>
        <taxon>Bacteria</taxon>
        <taxon>Pseudomonadati</taxon>
        <taxon>Bacteroidota</taxon>
        <taxon>Flavobacteriia</taxon>
        <taxon>Flavobacteriales</taxon>
        <taxon>Flavobacteriaceae</taxon>
        <taxon>Flagellimonas</taxon>
    </lineage>
</organism>
<sequence length="372" mass="43097">MSLSIVDFIVFLGIAQGIFLAITLPLAHKNNKSANQVLSLLLVLACAMLVARILFVRIQGLWFLKWANVPDIIIFLFGPLGHLYFRRLFIKPTQKFSLGYIHLLPAAIFCLFLVYVFVLGTEGYNSKYFSGDLFYPFMLIEGIAILLNFYYYLKILKLLIDYQKMEKQQLSFNQGAVEFTKVLMILSIILILVWGGSYLGRYILGYSLPFFNYSTIWIGLPLVIYVIGFYALKQPEIFRVQFQDKEKSENKNRLNPAEIESLKRQLDLLIEQEQVFLNNKLTLNELSAKLKTSSNNLSWLLNNIYKTSFYDFVNQFRIAAFLNKLENKEHLTKTLFTLCLEVGFNSKSTFNKAFKDLVKETPSNYIKKLKSK</sequence>
<proteinExistence type="predicted"/>
<gene>
    <name evidence="6" type="ORF">EW142_04215</name>
</gene>
<keyword evidence="1" id="KW-0805">Transcription regulation</keyword>
<keyword evidence="2" id="KW-0238">DNA-binding</keyword>
<dbReference type="Gene3D" id="1.10.10.60">
    <property type="entry name" value="Homeodomain-like"/>
    <property type="match status" value="2"/>
</dbReference>
<keyword evidence="4" id="KW-0812">Transmembrane</keyword>
<evidence type="ECO:0000256" key="1">
    <source>
        <dbReference type="ARBA" id="ARBA00023015"/>
    </source>
</evidence>
<name>A0A4Q8QGY2_9FLAO</name>
<dbReference type="GO" id="GO:0043565">
    <property type="term" value="F:sequence-specific DNA binding"/>
    <property type="evidence" value="ECO:0007669"/>
    <property type="project" value="InterPro"/>
</dbReference>
<keyword evidence="7" id="KW-1185">Reference proteome</keyword>
<comment type="caution">
    <text evidence="6">The sequence shown here is derived from an EMBL/GenBank/DDBJ whole genome shotgun (WGS) entry which is preliminary data.</text>
</comment>
<feature type="transmembrane region" description="Helical" evidence="4">
    <location>
        <begin position="210"/>
        <end position="232"/>
    </location>
</feature>
<dbReference type="Proteomes" id="UP000291981">
    <property type="component" value="Unassembled WGS sequence"/>
</dbReference>
<feature type="transmembrane region" description="Helical" evidence="4">
    <location>
        <begin position="182"/>
        <end position="204"/>
    </location>
</feature>
<evidence type="ECO:0000259" key="5">
    <source>
        <dbReference type="PROSITE" id="PS01124"/>
    </source>
</evidence>
<reference evidence="6 7" key="1">
    <citation type="submission" date="2019-02" db="EMBL/GenBank/DDBJ databases">
        <title>Draft genome sequence of Muricauda sp. 176CP4-71.</title>
        <authorList>
            <person name="Park J.-S."/>
        </authorList>
    </citation>
    <scope>NUCLEOTIDE SEQUENCE [LARGE SCALE GENOMIC DNA]</scope>
    <source>
        <strain evidence="6 7">176CP4-71</strain>
    </source>
</reference>
<dbReference type="EMBL" id="SGIU01000001">
    <property type="protein sequence ID" value="TAI49007.1"/>
    <property type="molecule type" value="Genomic_DNA"/>
</dbReference>
<dbReference type="PROSITE" id="PS01124">
    <property type="entry name" value="HTH_ARAC_FAMILY_2"/>
    <property type="match status" value="1"/>
</dbReference>
<dbReference type="PANTHER" id="PTHR43280:SF2">
    <property type="entry name" value="HTH-TYPE TRANSCRIPTIONAL REGULATOR EXSA"/>
    <property type="match status" value="1"/>
</dbReference>
<protein>
    <submittedName>
        <fullName evidence="6">AraC family transcriptional regulator</fullName>
    </submittedName>
</protein>
<feature type="transmembrane region" description="Helical" evidence="4">
    <location>
        <begin position="38"/>
        <end position="60"/>
    </location>
</feature>
<evidence type="ECO:0000313" key="7">
    <source>
        <dbReference type="Proteomes" id="UP000291981"/>
    </source>
</evidence>
<dbReference type="SUPFAM" id="SSF46689">
    <property type="entry name" value="Homeodomain-like"/>
    <property type="match status" value="1"/>
</dbReference>
<dbReference type="RefSeq" id="WP_130610092.1">
    <property type="nucleotide sequence ID" value="NZ_SGIU01000001.1"/>
</dbReference>
<dbReference type="GO" id="GO:0003700">
    <property type="term" value="F:DNA-binding transcription factor activity"/>
    <property type="evidence" value="ECO:0007669"/>
    <property type="project" value="InterPro"/>
</dbReference>
<accession>A0A4Q8QGY2</accession>
<dbReference type="InterPro" id="IPR009057">
    <property type="entry name" value="Homeodomain-like_sf"/>
</dbReference>
<dbReference type="AlphaFoldDB" id="A0A4Q8QGY2"/>